<accession>A0AAE1DDB4</accession>
<dbReference type="Proteomes" id="UP001283361">
    <property type="component" value="Unassembled WGS sequence"/>
</dbReference>
<comment type="caution">
    <text evidence="1">The sequence shown here is derived from an EMBL/GenBank/DDBJ whole genome shotgun (WGS) entry which is preliminary data.</text>
</comment>
<reference evidence="1" key="1">
    <citation type="journal article" date="2023" name="G3 (Bethesda)">
        <title>A reference genome for the long-term kleptoplast-retaining sea slug Elysia crispata morphotype clarki.</title>
        <authorList>
            <person name="Eastman K.E."/>
            <person name="Pendleton A.L."/>
            <person name="Shaikh M.A."/>
            <person name="Suttiyut T."/>
            <person name="Ogas R."/>
            <person name="Tomko P."/>
            <person name="Gavelis G."/>
            <person name="Widhalm J.R."/>
            <person name="Wisecaver J.H."/>
        </authorList>
    </citation>
    <scope>NUCLEOTIDE SEQUENCE</scope>
    <source>
        <strain evidence="1">ECLA1</strain>
    </source>
</reference>
<organism evidence="1 2">
    <name type="scientific">Elysia crispata</name>
    <name type="common">lettuce slug</name>
    <dbReference type="NCBI Taxonomy" id="231223"/>
    <lineage>
        <taxon>Eukaryota</taxon>
        <taxon>Metazoa</taxon>
        <taxon>Spiralia</taxon>
        <taxon>Lophotrochozoa</taxon>
        <taxon>Mollusca</taxon>
        <taxon>Gastropoda</taxon>
        <taxon>Heterobranchia</taxon>
        <taxon>Euthyneura</taxon>
        <taxon>Panpulmonata</taxon>
        <taxon>Sacoglossa</taxon>
        <taxon>Placobranchoidea</taxon>
        <taxon>Plakobranchidae</taxon>
        <taxon>Elysia</taxon>
    </lineage>
</organism>
<keyword evidence="2" id="KW-1185">Reference proteome</keyword>
<gene>
    <name evidence="1" type="ORF">RRG08_056459</name>
</gene>
<proteinExistence type="predicted"/>
<dbReference type="EMBL" id="JAWDGP010004214">
    <property type="protein sequence ID" value="KAK3766529.1"/>
    <property type="molecule type" value="Genomic_DNA"/>
</dbReference>
<protein>
    <submittedName>
        <fullName evidence="1">Uncharacterized protein</fullName>
    </submittedName>
</protein>
<name>A0AAE1DDB4_9GAST</name>
<evidence type="ECO:0000313" key="2">
    <source>
        <dbReference type="Proteomes" id="UP001283361"/>
    </source>
</evidence>
<sequence length="92" mass="10850">MPDIVQAPGLSVQRQAYLYKEIRPLVAEDKRDIVTPLPSETVPEEIVMVKMRRQYLFHLNEPKKIPEHKIKGVDVWTRYCQYHTSTMTPTRL</sequence>
<evidence type="ECO:0000313" key="1">
    <source>
        <dbReference type="EMBL" id="KAK3766529.1"/>
    </source>
</evidence>
<dbReference type="AlphaFoldDB" id="A0AAE1DDB4"/>